<name>A0A941DV88_9BURK</name>
<dbReference type="GO" id="GO:0016787">
    <property type="term" value="F:hydrolase activity"/>
    <property type="evidence" value="ECO:0007669"/>
    <property type="project" value="UniProtKB-KW"/>
</dbReference>
<dbReference type="RefSeq" id="WP_212689760.1">
    <property type="nucleotide sequence ID" value="NZ_JAGSPN010000402.1"/>
</dbReference>
<accession>A0A941DV88</accession>
<sequence length="110" mass="11975">ADEFSGAVLIAKHGQVLFESVCGEASQRYHVPNKLDTKFNIASVGKMFTAVAIAQLVQAGRLSYDDTLDKFLDASWLPVAVSKRITVSQLLNHTSGLPEFLSRAKARHSS</sequence>
<reference evidence="2" key="1">
    <citation type="submission" date="2021-04" db="EMBL/GenBank/DDBJ databases">
        <title>novel species isolated from subtropical streams in China.</title>
        <authorList>
            <person name="Lu H."/>
        </authorList>
    </citation>
    <scope>NUCLEOTIDE SEQUENCE</scope>
    <source>
        <strain evidence="2">LFS511W</strain>
    </source>
</reference>
<dbReference type="InterPro" id="IPR050789">
    <property type="entry name" value="Diverse_Enzym_Activities"/>
</dbReference>
<evidence type="ECO:0000313" key="2">
    <source>
        <dbReference type="EMBL" id="MBR7784606.1"/>
    </source>
</evidence>
<proteinExistence type="predicted"/>
<dbReference type="Gene3D" id="3.40.710.10">
    <property type="entry name" value="DD-peptidase/beta-lactamase superfamily"/>
    <property type="match status" value="1"/>
</dbReference>
<dbReference type="InterPro" id="IPR012338">
    <property type="entry name" value="Beta-lactam/transpept-like"/>
</dbReference>
<keyword evidence="3" id="KW-1185">Reference proteome</keyword>
<feature type="non-terminal residue" evidence="2">
    <location>
        <position position="110"/>
    </location>
</feature>
<dbReference type="AlphaFoldDB" id="A0A941DV88"/>
<organism evidence="2 3">
    <name type="scientific">Undibacterium luofuense</name>
    <dbReference type="NCBI Taxonomy" id="2828733"/>
    <lineage>
        <taxon>Bacteria</taxon>
        <taxon>Pseudomonadati</taxon>
        <taxon>Pseudomonadota</taxon>
        <taxon>Betaproteobacteria</taxon>
        <taxon>Burkholderiales</taxon>
        <taxon>Oxalobacteraceae</taxon>
        <taxon>Undibacterium</taxon>
    </lineage>
</organism>
<dbReference type="Proteomes" id="UP000680067">
    <property type="component" value="Unassembled WGS sequence"/>
</dbReference>
<protein>
    <submittedName>
        <fullName evidence="2">Serine hydrolase</fullName>
    </submittedName>
</protein>
<keyword evidence="2" id="KW-0378">Hydrolase</keyword>
<dbReference type="Pfam" id="PF00144">
    <property type="entry name" value="Beta-lactamase"/>
    <property type="match status" value="1"/>
</dbReference>
<dbReference type="SUPFAM" id="SSF56601">
    <property type="entry name" value="beta-lactamase/transpeptidase-like"/>
    <property type="match status" value="1"/>
</dbReference>
<feature type="non-terminal residue" evidence="2">
    <location>
        <position position="1"/>
    </location>
</feature>
<evidence type="ECO:0000313" key="3">
    <source>
        <dbReference type="Proteomes" id="UP000680067"/>
    </source>
</evidence>
<dbReference type="InterPro" id="IPR001466">
    <property type="entry name" value="Beta-lactam-related"/>
</dbReference>
<evidence type="ECO:0000259" key="1">
    <source>
        <dbReference type="Pfam" id="PF00144"/>
    </source>
</evidence>
<dbReference type="PANTHER" id="PTHR43283">
    <property type="entry name" value="BETA-LACTAMASE-RELATED"/>
    <property type="match status" value="1"/>
</dbReference>
<feature type="domain" description="Beta-lactamase-related" evidence="1">
    <location>
        <begin position="6"/>
        <end position="101"/>
    </location>
</feature>
<gene>
    <name evidence="2" type="ORF">KDM89_20965</name>
</gene>
<comment type="caution">
    <text evidence="2">The sequence shown here is derived from an EMBL/GenBank/DDBJ whole genome shotgun (WGS) entry which is preliminary data.</text>
</comment>
<dbReference type="EMBL" id="JAGSPN010000402">
    <property type="protein sequence ID" value="MBR7784606.1"/>
    <property type="molecule type" value="Genomic_DNA"/>
</dbReference>